<feature type="transmembrane region" description="Helical" evidence="9">
    <location>
        <begin position="107"/>
        <end position="133"/>
    </location>
</feature>
<evidence type="ECO:0000256" key="1">
    <source>
        <dbReference type="ARBA" id="ARBA00004651"/>
    </source>
</evidence>
<organism evidence="11">
    <name type="scientific">marine sediment metagenome</name>
    <dbReference type="NCBI Taxonomy" id="412755"/>
    <lineage>
        <taxon>unclassified sequences</taxon>
        <taxon>metagenomes</taxon>
        <taxon>ecological metagenomes</taxon>
    </lineage>
</organism>
<feature type="transmembrane region" description="Helical" evidence="9">
    <location>
        <begin position="153"/>
        <end position="177"/>
    </location>
</feature>
<dbReference type="AlphaFoldDB" id="A0A0F9J355"/>
<evidence type="ECO:0000259" key="10">
    <source>
        <dbReference type="PROSITE" id="PS50928"/>
    </source>
</evidence>
<keyword evidence="4" id="KW-1003">Cell membrane</keyword>
<evidence type="ECO:0000256" key="2">
    <source>
        <dbReference type="ARBA" id="ARBA00009047"/>
    </source>
</evidence>
<sequence length="296" mass="32880">MRLPQKPRAALAYLVLIVPSALILVGFLWLFITSFSIRTEGLRSLGWTLSNWSFLWKSPFGPQYPSIWWVTLNTLAMSLIMTLIVVVVSSMTAYALSRMKFSGRKSFLSLTLILHAFPSVTLLIPIYFVLIWVSKIPVIGRGVPLLGGLGYNTIGGVALVMVAFQLPFGIWVMKGFFDNISWDMERSALIDGASRFKVWWQIMMPNIKPGIAALSIFSFITAWNAYLIPLTFTAGRGGKSAVLSLYLQNFISESVMTEWNAVAAVGLFQLIPVVIFFLFTQQMLLNIYGGGKKGGA</sequence>
<dbReference type="InterPro" id="IPR035906">
    <property type="entry name" value="MetI-like_sf"/>
</dbReference>
<gene>
    <name evidence="11" type="ORF">LCGC14_1805340</name>
</gene>
<accession>A0A0F9J355</accession>
<evidence type="ECO:0000256" key="6">
    <source>
        <dbReference type="ARBA" id="ARBA00022692"/>
    </source>
</evidence>
<evidence type="ECO:0000256" key="5">
    <source>
        <dbReference type="ARBA" id="ARBA00022597"/>
    </source>
</evidence>
<dbReference type="InterPro" id="IPR050901">
    <property type="entry name" value="BP-dep_ABC_trans_perm"/>
</dbReference>
<evidence type="ECO:0000256" key="7">
    <source>
        <dbReference type="ARBA" id="ARBA00022989"/>
    </source>
</evidence>
<dbReference type="EMBL" id="LAZR01017455">
    <property type="protein sequence ID" value="KKM00346.1"/>
    <property type="molecule type" value="Genomic_DNA"/>
</dbReference>
<dbReference type="InterPro" id="IPR000515">
    <property type="entry name" value="MetI-like"/>
</dbReference>
<keyword evidence="8 9" id="KW-0472">Membrane</keyword>
<feature type="transmembrane region" description="Helical" evidence="9">
    <location>
        <begin position="211"/>
        <end position="232"/>
    </location>
</feature>
<dbReference type="SUPFAM" id="SSF161098">
    <property type="entry name" value="MetI-like"/>
    <property type="match status" value="1"/>
</dbReference>
<keyword evidence="6 9" id="KW-0812">Transmembrane</keyword>
<evidence type="ECO:0000256" key="4">
    <source>
        <dbReference type="ARBA" id="ARBA00022475"/>
    </source>
</evidence>
<name>A0A0F9J355_9ZZZZ</name>
<evidence type="ECO:0000313" key="11">
    <source>
        <dbReference type="EMBL" id="KKM00346.1"/>
    </source>
</evidence>
<comment type="subcellular location">
    <subcellularLocation>
        <location evidence="1">Cell membrane</location>
        <topology evidence="1">Multi-pass membrane protein</topology>
    </subcellularLocation>
</comment>
<feature type="transmembrane region" description="Helical" evidence="9">
    <location>
        <begin position="12"/>
        <end position="32"/>
    </location>
</feature>
<evidence type="ECO:0000256" key="3">
    <source>
        <dbReference type="ARBA" id="ARBA00022448"/>
    </source>
</evidence>
<dbReference type="PROSITE" id="PS50928">
    <property type="entry name" value="ABC_TM1"/>
    <property type="match status" value="1"/>
</dbReference>
<proteinExistence type="inferred from homology"/>
<protein>
    <recommendedName>
        <fullName evidence="10">ABC transmembrane type-1 domain-containing protein</fullName>
    </recommendedName>
</protein>
<dbReference type="Pfam" id="PF00528">
    <property type="entry name" value="BPD_transp_1"/>
    <property type="match status" value="1"/>
</dbReference>
<dbReference type="CDD" id="cd06261">
    <property type="entry name" value="TM_PBP2"/>
    <property type="match status" value="1"/>
</dbReference>
<dbReference type="GO" id="GO:0042956">
    <property type="term" value="P:maltodextrin transmembrane transport"/>
    <property type="evidence" value="ECO:0007669"/>
    <property type="project" value="TreeGrafter"/>
</dbReference>
<dbReference type="PANTHER" id="PTHR32243:SF50">
    <property type="entry name" value="MALTOSE_MALTODEXTRIN TRANSPORT SYSTEM PERMEASE PROTEIN MALG"/>
    <property type="match status" value="1"/>
</dbReference>
<feature type="transmembrane region" description="Helical" evidence="9">
    <location>
        <begin position="67"/>
        <end position="95"/>
    </location>
</feature>
<evidence type="ECO:0000256" key="9">
    <source>
        <dbReference type="SAM" id="Phobius"/>
    </source>
</evidence>
<keyword evidence="5" id="KW-0762">Sugar transport</keyword>
<reference evidence="11" key="1">
    <citation type="journal article" date="2015" name="Nature">
        <title>Complex archaea that bridge the gap between prokaryotes and eukaryotes.</title>
        <authorList>
            <person name="Spang A."/>
            <person name="Saw J.H."/>
            <person name="Jorgensen S.L."/>
            <person name="Zaremba-Niedzwiedzka K."/>
            <person name="Martijn J."/>
            <person name="Lind A.E."/>
            <person name="van Eijk R."/>
            <person name="Schleper C."/>
            <person name="Guy L."/>
            <person name="Ettema T.J."/>
        </authorList>
    </citation>
    <scope>NUCLEOTIDE SEQUENCE</scope>
</reference>
<feature type="domain" description="ABC transmembrane type-1" evidence="10">
    <location>
        <begin position="71"/>
        <end position="280"/>
    </location>
</feature>
<keyword evidence="7 9" id="KW-1133">Transmembrane helix</keyword>
<keyword evidence="3" id="KW-0813">Transport</keyword>
<comment type="caution">
    <text evidence="11">The sequence shown here is derived from an EMBL/GenBank/DDBJ whole genome shotgun (WGS) entry which is preliminary data.</text>
</comment>
<dbReference type="PANTHER" id="PTHR32243">
    <property type="entry name" value="MALTOSE TRANSPORT SYSTEM PERMEASE-RELATED"/>
    <property type="match status" value="1"/>
</dbReference>
<comment type="similarity">
    <text evidence="2">Belongs to the binding-protein-dependent transport system permease family. MalFG subfamily.</text>
</comment>
<evidence type="ECO:0000256" key="8">
    <source>
        <dbReference type="ARBA" id="ARBA00023136"/>
    </source>
</evidence>
<dbReference type="Gene3D" id="1.10.3720.10">
    <property type="entry name" value="MetI-like"/>
    <property type="match status" value="1"/>
</dbReference>
<dbReference type="GO" id="GO:0005886">
    <property type="term" value="C:plasma membrane"/>
    <property type="evidence" value="ECO:0007669"/>
    <property type="project" value="UniProtKB-SubCell"/>
</dbReference>
<dbReference type="GO" id="GO:0015423">
    <property type="term" value="F:ABC-type maltose transporter activity"/>
    <property type="evidence" value="ECO:0007669"/>
    <property type="project" value="TreeGrafter"/>
</dbReference>
<feature type="transmembrane region" description="Helical" evidence="9">
    <location>
        <begin position="259"/>
        <end position="279"/>
    </location>
</feature>